<protein>
    <submittedName>
        <fullName evidence="1">Uncharacterized protein</fullName>
    </submittedName>
</protein>
<evidence type="ECO:0000313" key="2">
    <source>
        <dbReference type="Proteomes" id="UP000314294"/>
    </source>
</evidence>
<sequence>MDVSVSDRVEEMQTIFTGPQINSTLYLCELHRQQGFPRSGGKWSALDLSWCGFLPAGFAASERKREKEKSMILSKTVSMRGTHIQATPVFILITSVLAQTARAYPTGNAPLQHRLSGSYRPSAN</sequence>
<dbReference type="Proteomes" id="UP000314294">
    <property type="component" value="Unassembled WGS sequence"/>
</dbReference>
<dbReference type="AlphaFoldDB" id="A0A4Z2GYQ9"/>
<dbReference type="EMBL" id="SRLO01000397">
    <property type="protein sequence ID" value="TNN57744.1"/>
    <property type="molecule type" value="Genomic_DNA"/>
</dbReference>
<gene>
    <name evidence="1" type="ORF">EYF80_032022</name>
</gene>
<comment type="caution">
    <text evidence="1">The sequence shown here is derived from an EMBL/GenBank/DDBJ whole genome shotgun (WGS) entry which is preliminary data.</text>
</comment>
<name>A0A4Z2GYQ9_9TELE</name>
<reference evidence="1 2" key="1">
    <citation type="submission" date="2019-03" db="EMBL/GenBank/DDBJ databases">
        <title>First draft genome of Liparis tanakae, snailfish: a comprehensive survey of snailfish specific genes.</title>
        <authorList>
            <person name="Kim W."/>
            <person name="Song I."/>
            <person name="Jeong J.-H."/>
            <person name="Kim D."/>
            <person name="Kim S."/>
            <person name="Ryu S."/>
            <person name="Song J.Y."/>
            <person name="Lee S.K."/>
        </authorList>
    </citation>
    <scope>NUCLEOTIDE SEQUENCE [LARGE SCALE GENOMIC DNA]</scope>
    <source>
        <tissue evidence="1">Muscle</tissue>
    </source>
</reference>
<keyword evidence="2" id="KW-1185">Reference proteome</keyword>
<organism evidence="1 2">
    <name type="scientific">Liparis tanakae</name>
    <name type="common">Tanaka's snailfish</name>
    <dbReference type="NCBI Taxonomy" id="230148"/>
    <lineage>
        <taxon>Eukaryota</taxon>
        <taxon>Metazoa</taxon>
        <taxon>Chordata</taxon>
        <taxon>Craniata</taxon>
        <taxon>Vertebrata</taxon>
        <taxon>Euteleostomi</taxon>
        <taxon>Actinopterygii</taxon>
        <taxon>Neopterygii</taxon>
        <taxon>Teleostei</taxon>
        <taxon>Neoteleostei</taxon>
        <taxon>Acanthomorphata</taxon>
        <taxon>Eupercaria</taxon>
        <taxon>Perciformes</taxon>
        <taxon>Cottioidei</taxon>
        <taxon>Cottales</taxon>
        <taxon>Liparidae</taxon>
        <taxon>Liparis</taxon>
    </lineage>
</organism>
<accession>A0A4Z2GYQ9</accession>
<proteinExistence type="predicted"/>
<evidence type="ECO:0000313" key="1">
    <source>
        <dbReference type="EMBL" id="TNN57744.1"/>
    </source>
</evidence>